<evidence type="ECO:0000313" key="2">
    <source>
        <dbReference type="Proteomes" id="UP000228996"/>
    </source>
</evidence>
<evidence type="ECO:0008006" key="3">
    <source>
        <dbReference type="Google" id="ProtNLM"/>
    </source>
</evidence>
<evidence type="ECO:0000313" key="1">
    <source>
        <dbReference type="EMBL" id="PIU03415.1"/>
    </source>
</evidence>
<accession>A0A2M6XCK9</accession>
<dbReference type="Proteomes" id="UP000228996">
    <property type="component" value="Unassembled WGS sequence"/>
</dbReference>
<sequence>MQISKRVINKNIQNEIYNIFYQVIVDLENSNQAKEILEGLFGKTEIITAAKRLAIAHYLEKGRSYQNIKDNLKVSSATISTVDKQRKTKGFQLALKKIETESWASEWSSKIESLFKKK</sequence>
<dbReference type="AlphaFoldDB" id="A0A2M6XCK9"/>
<dbReference type="InterPro" id="IPR038116">
    <property type="entry name" value="TrpR-like_sf"/>
</dbReference>
<dbReference type="InterPro" id="IPR010921">
    <property type="entry name" value="Trp_repressor/repl_initiator"/>
</dbReference>
<comment type="caution">
    <text evidence="1">The sequence shown here is derived from an EMBL/GenBank/DDBJ whole genome shotgun (WGS) entry which is preliminary data.</text>
</comment>
<protein>
    <recommendedName>
        <fullName evidence="3">TrpR-like protein YerC/YecD</fullName>
    </recommendedName>
</protein>
<gene>
    <name evidence="1" type="ORF">COT44_03150</name>
</gene>
<reference evidence="2" key="1">
    <citation type="submission" date="2017-09" db="EMBL/GenBank/DDBJ databases">
        <title>Depth-based differentiation of microbial function through sediment-hosted aquifers and enrichment of novel symbionts in the deep terrestrial subsurface.</title>
        <authorList>
            <person name="Probst A.J."/>
            <person name="Ladd B."/>
            <person name="Jarett J.K."/>
            <person name="Geller-Mcgrath D.E."/>
            <person name="Sieber C.M.K."/>
            <person name="Emerson J.B."/>
            <person name="Anantharaman K."/>
            <person name="Thomas B.C."/>
            <person name="Malmstrom R."/>
            <person name="Stieglmeier M."/>
            <person name="Klingl A."/>
            <person name="Woyke T."/>
            <person name="Ryan C.M."/>
            <person name="Banfield J.F."/>
        </authorList>
    </citation>
    <scope>NUCLEOTIDE SEQUENCE [LARGE SCALE GENOMIC DNA]</scope>
</reference>
<dbReference type="GO" id="GO:0043565">
    <property type="term" value="F:sequence-specific DNA binding"/>
    <property type="evidence" value="ECO:0007669"/>
    <property type="project" value="InterPro"/>
</dbReference>
<proteinExistence type="predicted"/>
<dbReference type="GO" id="GO:0003700">
    <property type="term" value="F:DNA-binding transcription factor activity"/>
    <property type="evidence" value="ECO:0007669"/>
    <property type="project" value="InterPro"/>
</dbReference>
<dbReference type="InterPro" id="IPR000831">
    <property type="entry name" value="Trp_repress"/>
</dbReference>
<dbReference type="EMBL" id="PEYO01000017">
    <property type="protein sequence ID" value="PIU03415.1"/>
    <property type="molecule type" value="Genomic_DNA"/>
</dbReference>
<dbReference type="Gene3D" id="1.10.1270.10">
    <property type="entry name" value="TrpR-like"/>
    <property type="match status" value="1"/>
</dbReference>
<name>A0A2M6XCK9_9BACT</name>
<dbReference type="SUPFAM" id="SSF48295">
    <property type="entry name" value="TrpR-like"/>
    <property type="match status" value="1"/>
</dbReference>
<dbReference type="Pfam" id="PF01371">
    <property type="entry name" value="Trp_repressor"/>
    <property type="match status" value="1"/>
</dbReference>
<organism evidence="1 2">
    <name type="scientific">Candidatus Shapirobacteria bacterium CG08_land_8_20_14_0_20_39_18</name>
    <dbReference type="NCBI Taxonomy" id="1974883"/>
    <lineage>
        <taxon>Bacteria</taxon>
        <taxon>Candidatus Shapironibacteriota</taxon>
    </lineage>
</organism>